<dbReference type="InterPro" id="IPR039565">
    <property type="entry name" value="BamD-like"/>
</dbReference>
<dbReference type="NCBIfam" id="TIGR02795">
    <property type="entry name" value="tol_pal_ybgF"/>
    <property type="match status" value="1"/>
</dbReference>
<protein>
    <recommendedName>
        <fullName evidence="3">Outer membrane lipoprotein BamD-like domain-containing protein</fullName>
    </recommendedName>
</protein>
<dbReference type="InterPro" id="IPR014162">
    <property type="entry name" value="CpoB_C"/>
</dbReference>
<dbReference type="AlphaFoldDB" id="A0A3B1C5H0"/>
<dbReference type="Pfam" id="PF13525">
    <property type="entry name" value="YfiO"/>
    <property type="match status" value="1"/>
</dbReference>
<dbReference type="InterPro" id="IPR034706">
    <property type="entry name" value="CpoB"/>
</dbReference>
<feature type="domain" description="Outer membrane lipoprotein BamD-like" evidence="3">
    <location>
        <begin position="182"/>
        <end position="307"/>
    </location>
</feature>
<evidence type="ECO:0000313" key="4">
    <source>
        <dbReference type="EMBL" id="VAX21891.1"/>
    </source>
</evidence>
<keyword evidence="2" id="KW-0175">Coiled coil</keyword>
<keyword evidence="1" id="KW-0732">Signal</keyword>
<sequence>MSSHNMSRNYIAPSSFQIFRFFSLTIVSMALISGLGACVASDKQEIALMQTQVTRIDERVATIHKSVKIQANMVANVDQLQRSVMALDGQMEELNLRSGKLMEKLERLELMIADLAREARKRKGSSGAVSPDYGPRLGKMERELVKLSRETATLSSLVREQGKSPIVVAPPKPIPVENRLEPGELYQLSYNSFLRGDFDAAMSGFGRYLDLYPKTDLSDNAAYWIGAAHYGKKEYTLAAKAFDKMAKDYPTSNKAPTALLKSSEALMKVDDKGAAVERLKMLVDKYTNSNEAITALDRLSSMSVRYPAE</sequence>
<name>A0A3B1C5H0_9ZZZZ</name>
<dbReference type="Gene3D" id="1.25.40.10">
    <property type="entry name" value="Tetratricopeptide repeat domain"/>
    <property type="match status" value="1"/>
</dbReference>
<reference evidence="4" key="1">
    <citation type="submission" date="2018-06" db="EMBL/GenBank/DDBJ databases">
        <authorList>
            <person name="Zhirakovskaya E."/>
        </authorList>
    </citation>
    <scope>NUCLEOTIDE SEQUENCE</scope>
</reference>
<gene>
    <name evidence="4" type="ORF">MNBD_NITROSPINAE02-1121</name>
</gene>
<organism evidence="4">
    <name type="scientific">hydrothermal vent metagenome</name>
    <dbReference type="NCBI Taxonomy" id="652676"/>
    <lineage>
        <taxon>unclassified sequences</taxon>
        <taxon>metagenomes</taxon>
        <taxon>ecological metagenomes</taxon>
    </lineage>
</organism>
<evidence type="ECO:0000259" key="3">
    <source>
        <dbReference type="Pfam" id="PF13525"/>
    </source>
</evidence>
<dbReference type="SUPFAM" id="SSF48452">
    <property type="entry name" value="TPR-like"/>
    <property type="match status" value="1"/>
</dbReference>
<dbReference type="GO" id="GO:0051301">
    <property type="term" value="P:cell division"/>
    <property type="evidence" value="ECO:0007669"/>
    <property type="project" value="InterPro"/>
</dbReference>
<dbReference type="EMBL" id="UOGE01000070">
    <property type="protein sequence ID" value="VAX21891.1"/>
    <property type="molecule type" value="Genomic_DNA"/>
</dbReference>
<evidence type="ECO:0000256" key="2">
    <source>
        <dbReference type="SAM" id="Coils"/>
    </source>
</evidence>
<dbReference type="HAMAP" id="MF_02066">
    <property type="entry name" value="CpoB"/>
    <property type="match status" value="1"/>
</dbReference>
<accession>A0A3B1C5H0</accession>
<proteinExistence type="inferred from homology"/>
<dbReference type="InterPro" id="IPR011990">
    <property type="entry name" value="TPR-like_helical_dom_sf"/>
</dbReference>
<evidence type="ECO:0000256" key="1">
    <source>
        <dbReference type="ARBA" id="ARBA00022729"/>
    </source>
</evidence>
<feature type="coiled-coil region" evidence="2">
    <location>
        <begin position="77"/>
        <end position="118"/>
    </location>
</feature>